<evidence type="ECO:0000313" key="1">
    <source>
        <dbReference type="EMBL" id="CEG11419.1"/>
    </source>
</evidence>
<accession>A0A098E7D3</accession>
<organism evidence="1">
    <name type="scientific">groundwater metagenome</name>
    <dbReference type="NCBI Taxonomy" id="717931"/>
    <lineage>
        <taxon>unclassified sequences</taxon>
        <taxon>metagenomes</taxon>
        <taxon>ecological metagenomes</taxon>
    </lineage>
</organism>
<name>A0A098E7D3_9ZZZZ</name>
<sequence>MYLSYKNTNLNISLYKNKAIVKNNKIFREIFGIVVGERSKIEKEIAKNLLFKYSLEPIESNNEINDIPEVIKKNLYAARCANVGPMASVAGAIAEILCEKLIDKFDAGIIENGGDIALFGDRDFKVKIHAGNSVFSNKFFISLNPAKLFPNKILGICTSSSSVGPSMSFGDSDATTIISNGPAIADAFATSLGNLVKNEKESIEEVIEYAKKFNEIYGICIIAKDKIGMWNVRLEKI</sequence>
<gene>
    <name evidence="1" type="ORF">MSIBF_A1430007</name>
</gene>
<protein>
    <submittedName>
        <fullName evidence="1">Uncharacterized protein</fullName>
    </submittedName>
</protein>
<dbReference type="SUPFAM" id="SSF143631">
    <property type="entry name" value="ApbE-like"/>
    <property type="match status" value="1"/>
</dbReference>
<dbReference type="AlphaFoldDB" id="A0A098E7D3"/>
<dbReference type="EMBL" id="CCXY01000050">
    <property type="protein sequence ID" value="CEG11419.1"/>
    <property type="molecule type" value="Genomic_DNA"/>
</dbReference>
<proteinExistence type="predicted"/>
<reference evidence="1" key="1">
    <citation type="submission" date="2014-09" db="EMBL/GenBank/DDBJ databases">
        <authorList>
            <person name="Probst J Alexander"/>
        </authorList>
    </citation>
    <scope>NUCLEOTIDE SEQUENCE</scope>
</reference>
<dbReference type="InterPro" id="IPR003374">
    <property type="entry name" value="ApbE-like_sf"/>
</dbReference>
<dbReference type="Gene3D" id="3.10.520.10">
    <property type="entry name" value="ApbE-like domains"/>
    <property type="match status" value="1"/>
</dbReference>